<dbReference type="InterPro" id="IPR050109">
    <property type="entry name" value="HTH-type_TetR-like_transc_reg"/>
</dbReference>
<proteinExistence type="predicted"/>
<evidence type="ECO:0000256" key="2">
    <source>
        <dbReference type="ARBA" id="ARBA00023125"/>
    </source>
</evidence>
<reference evidence="7" key="1">
    <citation type="submission" date="2016-03" db="EMBL/GenBank/DDBJ databases">
        <title>Complete genome sequence of the type strain Actinoalloteichus hymeniacidonis DSM 45092.</title>
        <authorList>
            <person name="Schaffert L."/>
            <person name="Albersmeier A."/>
            <person name="Winkler A."/>
            <person name="Kalinowski J."/>
            <person name="Zotchev S."/>
            <person name="Ruckert C."/>
        </authorList>
    </citation>
    <scope>NUCLEOTIDE SEQUENCE [LARGE SCALE GENOMIC DNA]</scope>
    <source>
        <strain evidence="7">HPA177(T) (DSM 45092(T))</strain>
    </source>
</reference>
<gene>
    <name evidence="6" type="ORF">TL08_00880</name>
</gene>
<dbReference type="GO" id="GO:0045892">
    <property type="term" value="P:negative regulation of DNA-templated transcription"/>
    <property type="evidence" value="ECO:0007669"/>
    <property type="project" value="InterPro"/>
</dbReference>
<evidence type="ECO:0000313" key="6">
    <source>
        <dbReference type="EMBL" id="AOS61020.1"/>
    </source>
</evidence>
<dbReference type="RefSeq" id="WP_069845831.1">
    <property type="nucleotide sequence ID" value="NZ_CP014859.1"/>
</dbReference>
<dbReference type="PROSITE" id="PS50977">
    <property type="entry name" value="HTH_TETR_2"/>
    <property type="match status" value="1"/>
</dbReference>
<evidence type="ECO:0000256" key="4">
    <source>
        <dbReference type="PROSITE-ProRule" id="PRU00335"/>
    </source>
</evidence>
<dbReference type="EMBL" id="CP014859">
    <property type="protein sequence ID" value="AOS61020.1"/>
    <property type="molecule type" value="Genomic_DNA"/>
</dbReference>
<name>A0AAC9MW87_9PSEU</name>
<evidence type="ECO:0000256" key="3">
    <source>
        <dbReference type="ARBA" id="ARBA00023163"/>
    </source>
</evidence>
<dbReference type="InterPro" id="IPR036271">
    <property type="entry name" value="Tet_transcr_reg_TetR-rel_C_sf"/>
</dbReference>
<dbReference type="AlphaFoldDB" id="A0AAC9MW87"/>
<organism evidence="6 7">
    <name type="scientific">Actinoalloteichus hymeniacidonis</name>
    <dbReference type="NCBI Taxonomy" id="340345"/>
    <lineage>
        <taxon>Bacteria</taxon>
        <taxon>Bacillati</taxon>
        <taxon>Actinomycetota</taxon>
        <taxon>Actinomycetes</taxon>
        <taxon>Pseudonocardiales</taxon>
        <taxon>Pseudonocardiaceae</taxon>
        <taxon>Actinoalloteichus</taxon>
    </lineage>
</organism>
<feature type="DNA-binding region" description="H-T-H motif" evidence="4">
    <location>
        <begin position="50"/>
        <end position="69"/>
    </location>
</feature>
<dbReference type="InterPro" id="IPR004111">
    <property type="entry name" value="Repressor_TetR_C"/>
</dbReference>
<keyword evidence="7" id="KW-1185">Reference proteome</keyword>
<dbReference type="PANTHER" id="PTHR30055:SF151">
    <property type="entry name" value="TRANSCRIPTIONAL REGULATORY PROTEIN"/>
    <property type="match status" value="1"/>
</dbReference>
<keyword evidence="1" id="KW-0805">Transcription regulation</keyword>
<dbReference type="SUPFAM" id="SSF46689">
    <property type="entry name" value="Homeodomain-like"/>
    <property type="match status" value="1"/>
</dbReference>
<accession>A0AAC9MW87</accession>
<keyword evidence="3" id="KW-0804">Transcription</keyword>
<protein>
    <submittedName>
        <fullName evidence="6">Transcriptional regulator, TetR family</fullName>
    </submittedName>
</protein>
<dbReference type="InterPro" id="IPR009057">
    <property type="entry name" value="Homeodomain-like_sf"/>
</dbReference>
<evidence type="ECO:0000313" key="7">
    <source>
        <dbReference type="Proteomes" id="UP000095210"/>
    </source>
</evidence>
<keyword evidence="2 4" id="KW-0238">DNA-binding</keyword>
<dbReference type="Gene3D" id="1.10.357.10">
    <property type="entry name" value="Tetracycline Repressor, domain 2"/>
    <property type="match status" value="1"/>
</dbReference>
<dbReference type="InterPro" id="IPR001647">
    <property type="entry name" value="HTH_TetR"/>
</dbReference>
<sequence>MASGKADDPDHGVELLWREQARDARPGLTLDRIVRAAIEVADADGLTGLSMRKIADRLGFTSMSLYRHVPGRDHLVDLMRDVALGEPDEVGELSGWRAQLEELVRQGLELRKRHPWLAEVRTTRFVPGPNVMAHYEALLRSVAASGLPPTEVVATVNLIGRWVDAESLVALETAQAEQRSEVSHEQWWGERDSLYAEFDRYPTLTALWEGGGFDRPVDPFEFGLARILDGVELLIAQHRDERRDEITERDSRCAVCGNPVVQPSSGRPRAYCSRACQQRAYRQRRSG</sequence>
<dbReference type="Gene3D" id="1.10.10.60">
    <property type="entry name" value="Homeodomain-like"/>
    <property type="match status" value="1"/>
</dbReference>
<dbReference type="GO" id="GO:0000976">
    <property type="term" value="F:transcription cis-regulatory region binding"/>
    <property type="evidence" value="ECO:0007669"/>
    <property type="project" value="TreeGrafter"/>
</dbReference>
<dbReference type="Proteomes" id="UP000095210">
    <property type="component" value="Chromosome"/>
</dbReference>
<dbReference type="SUPFAM" id="SSF48498">
    <property type="entry name" value="Tetracyclin repressor-like, C-terminal domain"/>
    <property type="match status" value="1"/>
</dbReference>
<dbReference type="GO" id="GO:0003700">
    <property type="term" value="F:DNA-binding transcription factor activity"/>
    <property type="evidence" value="ECO:0007669"/>
    <property type="project" value="TreeGrafter"/>
</dbReference>
<dbReference type="Pfam" id="PF02909">
    <property type="entry name" value="TetR_C_1"/>
    <property type="match status" value="1"/>
</dbReference>
<evidence type="ECO:0000259" key="5">
    <source>
        <dbReference type="PROSITE" id="PS50977"/>
    </source>
</evidence>
<feature type="domain" description="HTH tetR-type" evidence="5">
    <location>
        <begin position="27"/>
        <end position="87"/>
    </location>
</feature>
<dbReference type="PANTHER" id="PTHR30055">
    <property type="entry name" value="HTH-TYPE TRANSCRIPTIONAL REGULATOR RUTR"/>
    <property type="match status" value="1"/>
</dbReference>
<dbReference type="KEGG" id="ahm:TL08_00880"/>
<evidence type="ECO:0000256" key="1">
    <source>
        <dbReference type="ARBA" id="ARBA00023015"/>
    </source>
</evidence>
<dbReference type="Pfam" id="PF00440">
    <property type="entry name" value="TetR_N"/>
    <property type="match status" value="1"/>
</dbReference>